<proteinExistence type="inferred from homology"/>
<dbReference type="GO" id="GO:0031932">
    <property type="term" value="C:TORC2 complex"/>
    <property type="evidence" value="ECO:0007669"/>
    <property type="project" value="InterPro"/>
</dbReference>
<reference evidence="5 6" key="1">
    <citation type="submission" date="2016-11" db="EMBL/GenBank/DDBJ databases">
        <title>The macronuclear genome of Stentor coeruleus: a giant cell with tiny introns.</title>
        <authorList>
            <person name="Slabodnick M."/>
            <person name="Ruby J.G."/>
            <person name="Reiff S.B."/>
            <person name="Swart E.C."/>
            <person name="Gosai S."/>
            <person name="Prabakaran S."/>
            <person name="Witkowska E."/>
            <person name="Larue G.E."/>
            <person name="Fisher S."/>
            <person name="Freeman R.M."/>
            <person name="Gunawardena J."/>
            <person name="Chu W."/>
            <person name="Stover N.A."/>
            <person name="Gregory B.D."/>
            <person name="Nowacki M."/>
            <person name="Derisi J."/>
            <person name="Roy S.W."/>
            <person name="Marshall W.F."/>
            <person name="Sood P."/>
        </authorList>
    </citation>
    <scope>NUCLEOTIDE SEQUENCE [LARGE SCALE GENOMIC DNA]</scope>
    <source>
        <strain evidence="5">WM001</strain>
    </source>
</reference>
<dbReference type="SMR" id="A0A1R2B7W2"/>
<comment type="similarity">
    <text evidence="1">Belongs to the WD repeat LST8 family.</text>
</comment>
<dbReference type="PROSITE" id="PS50082">
    <property type="entry name" value="WD_REPEATS_2"/>
    <property type="match status" value="4"/>
</dbReference>
<dbReference type="SMART" id="SM00320">
    <property type="entry name" value="WD40"/>
    <property type="match status" value="6"/>
</dbReference>
<dbReference type="CDD" id="cd00200">
    <property type="entry name" value="WD40"/>
    <property type="match status" value="1"/>
</dbReference>
<organism evidence="5 6">
    <name type="scientific">Stentor coeruleus</name>
    <dbReference type="NCBI Taxonomy" id="5963"/>
    <lineage>
        <taxon>Eukaryota</taxon>
        <taxon>Sar</taxon>
        <taxon>Alveolata</taxon>
        <taxon>Ciliophora</taxon>
        <taxon>Postciliodesmatophora</taxon>
        <taxon>Heterotrichea</taxon>
        <taxon>Heterotrichida</taxon>
        <taxon>Stentoridae</taxon>
        <taxon>Stentor</taxon>
    </lineage>
</organism>
<dbReference type="GO" id="GO:0031929">
    <property type="term" value="P:TOR signaling"/>
    <property type="evidence" value="ECO:0007669"/>
    <property type="project" value="InterPro"/>
</dbReference>
<dbReference type="InterPro" id="IPR036322">
    <property type="entry name" value="WD40_repeat_dom_sf"/>
</dbReference>
<dbReference type="InterPro" id="IPR001680">
    <property type="entry name" value="WD40_rpt"/>
</dbReference>
<protein>
    <submittedName>
        <fullName evidence="5">Uncharacterized protein</fullName>
    </submittedName>
</protein>
<dbReference type="SUPFAM" id="SSF50978">
    <property type="entry name" value="WD40 repeat-like"/>
    <property type="match status" value="1"/>
</dbReference>
<evidence type="ECO:0000313" key="6">
    <source>
        <dbReference type="Proteomes" id="UP000187209"/>
    </source>
</evidence>
<dbReference type="Proteomes" id="UP000187209">
    <property type="component" value="Unassembled WGS sequence"/>
</dbReference>
<keyword evidence="6" id="KW-1185">Reference proteome</keyword>
<evidence type="ECO:0000256" key="2">
    <source>
        <dbReference type="ARBA" id="ARBA00022574"/>
    </source>
</evidence>
<sequence length="304" mass="33741">METILATAGYDEKVVLWNAKNEVATKMIPLKDVHVNCMAVTPDRQFLAVAAHKSLKLFDLNSTSTVPVHVYEGHASNITALGFAKRLNWLYTASEDGSIKIWDFNTHRAQRTYEQKSGVNSVALHPNQSEIIAGYDNGLLCLWDLATNTYRTGVNTEDTIRSVQIAGDASFGVFANNSGQVSLWNLDGEKFNILSRVQAHNTYITKCVLSTEGKLLATCSADKTVKIWQINTSNEDDILTLDKTLIGHKMWVWDAAFTVERSFIATCSTDCTAKLWEVATGRITKNYIGVHTKGIISLVLNDYN</sequence>
<evidence type="ECO:0000313" key="5">
    <source>
        <dbReference type="EMBL" id="OMJ72842.1"/>
    </source>
</evidence>
<dbReference type="PANTHER" id="PTHR19842:SF0">
    <property type="entry name" value="TARGET OF RAPAMYCIN COMPLEX SUBUNIT LST8"/>
    <property type="match status" value="1"/>
</dbReference>
<dbReference type="AlphaFoldDB" id="A0A1R2B7W2"/>
<feature type="repeat" description="WD" evidence="4">
    <location>
        <begin position="71"/>
        <end position="112"/>
    </location>
</feature>
<feature type="repeat" description="WD" evidence="4">
    <location>
        <begin position="197"/>
        <end position="238"/>
    </location>
</feature>
<dbReference type="PANTHER" id="PTHR19842">
    <property type="entry name" value="G BETA-LIKE PROTEIN GBL"/>
    <property type="match status" value="1"/>
</dbReference>
<dbReference type="InterPro" id="IPR015943">
    <property type="entry name" value="WD40/YVTN_repeat-like_dom_sf"/>
</dbReference>
<dbReference type="Gene3D" id="2.130.10.10">
    <property type="entry name" value="YVTN repeat-like/Quinoprotein amine dehydrogenase"/>
    <property type="match status" value="1"/>
</dbReference>
<evidence type="ECO:0000256" key="4">
    <source>
        <dbReference type="PROSITE-ProRule" id="PRU00221"/>
    </source>
</evidence>
<dbReference type="Pfam" id="PF00400">
    <property type="entry name" value="WD40"/>
    <property type="match status" value="5"/>
</dbReference>
<dbReference type="GO" id="GO:0032956">
    <property type="term" value="P:regulation of actin cytoskeleton organization"/>
    <property type="evidence" value="ECO:0007669"/>
    <property type="project" value="TreeGrafter"/>
</dbReference>
<keyword evidence="3" id="KW-0677">Repeat</keyword>
<dbReference type="GO" id="GO:0031931">
    <property type="term" value="C:TORC1 complex"/>
    <property type="evidence" value="ECO:0007669"/>
    <property type="project" value="InterPro"/>
</dbReference>
<evidence type="ECO:0000256" key="1">
    <source>
        <dbReference type="ARBA" id="ARBA00009890"/>
    </source>
</evidence>
<comment type="caution">
    <text evidence="5">The sequence shown here is derived from an EMBL/GenBank/DDBJ whole genome shotgun (WGS) entry which is preliminary data.</text>
</comment>
<feature type="repeat" description="WD" evidence="4">
    <location>
        <begin position="245"/>
        <end position="286"/>
    </location>
</feature>
<dbReference type="OrthoDB" id="400at2759"/>
<feature type="repeat" description="WD" evidence="4">
    <location>
        <begin position="112"/>
        <end position="153"/>
    </location>
</feature>
<accession>A0A1R2B7W2</accession>
<dbReference type="InterPro" id="IPR020472">
    <property type="entry name" value="WD40_PAC1"/>
</dbReference>
<dbReference type="InterPro" id="IPR019775">
    <property type="entry name" value="WD40_repeat_CS"/>
</dbReference>
<name>A0A1R2B7W2_9CILI</name>
<dbReference type="EMBL" id="MPUH01000869">
    <property type="protein sequence ID" value="OMJ72842.1"/>
    <property type="molecule type" value="Genomic_DNA"/>
</dbReference>
<evidence type="ECO:0000256" key="3">
    <source>
        <dbReference type="ARBA" id="ARBA00022737"/>
    </source>
</evidence>
<dbReference type="PROSITE" id="PS00678">
    <property type="entry name" value="WD_REPEATS_1"/>
    <property type="match status" value="4"/>
</dbReference>
<dbReference type="PROSITE" id="PS50294">
    <property type="entry name" value="WD_REPEATS_REGION"/>
    <property type="match status" value="2"/>
</dbReference>
<keyword evidence="2 4" id="KW-0853">WD repeat</keyword>
<gene>
    <name evidence="5" type="ORF">SteCoe_28610</name>
</gene>
<dbReference type="InterPro" id="IPR037588">
    <property type="entry name" value="MLST8"/>
</dbReference>
<dbReference type="PRINTS" id="PR00320">
    <property type="entry name" value="GPROTEINBRPT"/>
</dbReference>